<dbReference type="InterPro" id="IPR045057">
    <property type="entry name" value="Gcn5-rel_NAT"/>
</dbReference>
<dbReference type="Gene3D" id="3.40.630.30">
    <property type="match status" value="1"/>
</dbReference>
<accession>A0AAW3ZE42</accession>
<dbReference type="PROSITE" id="PS51729">
    <property type="entry name" value="GNAT_YJDJ"/>
    <property type="match status" value="1"/>
</dbReference>
<evidence type="ECO:0000313" key="2">
    <source>
        <dbReference type="EMBL" id="MBD8524520.1"/>
    </source>
</evidence>
<dbReference type="InterPro" id="IPR016181">
    <property type="entry name" value="Acyl_CoA_acyltransferase"/>
</dbReference>
<dbReference type="PANTHER" id="PTHR31435:SF9">
    <property type="entry name" value="PROTEIN NATD1"/>
    <property type="match status" value="1"/>
</dbReference>
<keyword evidence="3" id="KW-1185">Reference proteome</keyword>
<name>A0AAW3ZE42_9GAMM</name>
<protein>
    <submittedName>
        <fullName evidence="2">N-acetyltransferase</fullName>
    </submittedName>
</protein>
<evidence type="ECO:0000259" key="1">
    <source>
        <dbReference type="PROSITE" id="PS51729"/>
    </source>
</evidence>
<sequence>MGPAVLEYRIEGDVLSALSTRVPDAARGRGVAQQLTEAMLDFCRQQQLALRPLCSYTAAFVARHPPQDVQVLE</sequence>
<comment type="caution">
    <text evidence="2">The sequence shown here is derived from an EMBL/GenBank/DDBJ whole genome shotgun (WGS) entry which is preliminary data.</text>
</comment>
<dbReference type="SUPFAM" id="SSF55729">
    <property type="entry name" value="Acyl-CoA N-acyltransferases (Nat)"/>
    <property type="match status" value="1"/>
</dbReference>
<proteinExistence type="predicted"/>
<dbReference type="AlphaFoldDB" id="A0AAW3ZE42"/>
<organism evidence="2 3">
    <name type="scientific">Pseudomarimonas arenosa</name>
    <dbReference type="NCBI Taxonomy" id="2774145"/>
    <lineage>
        <taxon>Bacteria</taxon>
        <taxon>Pseudomonadati</taxon>
        <taxon>Pseudomonadota</taxon>
        <taxon>Gammaproteobacteria</taxon>
        <taxon>Lysobacterales</taxon>
        <taxon>Lysobacteraceae</taxon>
        <taxon>Pseudomarimonas</taxon>
    </lineage>
</organism>
<gene>
    <name evidence="2" type="ORF">IFO71_02090</name>
</gene>
<evidence type="ECO:0000313" key="3">
    <source>
        <dbReference type="Proteomes" id="UP000613768"/>
    </source>
</evidence>
<reference evidence="2 3" key="1">
    <citation type="submission" date="2020-09" db="EMBL/GenBank/DDBJ databases">
        <title>Pseudoxanthomonas sp. CAU 1598 isolated from sand of Yaerae Beach.</title>
        <authorList>
            <person name="Kim W."/>
        </authorList>
    </citation>
    <scope>NUCLEOTIDE SEQUENCE [LARGE SCALE GENOMIC DNA]</scope>
    <source>
        <strain evidence="2 3">CAU 1598</strain>
    </source>
</reference>
<dbReference type="Pfam" id="PF14542">
    <property type="entry name" value="Acetyltransf_CG"/>
    <property type="match status" value="1"/>
</dbReference>
<dbReference type="InterPro" id="IPR031165">
    <property type="entry name" value="GNAT_YJDJ"/>
</dbReference>
<dbReference type="EMBL" id="JACYTR010000003">
    <property type="protein sequence ID" value="MBD8524520.1"/>
    <property type="molecule type" value="Genomic_DNA"/>
</dbReference>
<feature type="domain" description="N-acetyltransferase" evidence="1">
    <location>
        <begin position="1"/>
        <end position="73"/>
    </location>
</feature>
<dbReference type="PANTHER" id="PTHR31435">
    <property type="entry name" value="PROTEIN NATD1"/>
    <property type="match status" value="1"/>
</dbReference>
<dbReference type="Proteomes" id="UP000613768">
    <property type="component" value="Unassembled WGS sequence"/>
</dbReference>